<keyword evidence="4" id="KW-1185">Reference proteome</keyword>
<feature type="domain" description="ATPase AAA-type core" evidence="1">
    <location>
        <begin position="504"/>
        <end position="593"/>
    </location>
</feature>
<dbReference type="Pfam" id="PF13304">
    <property type="entry name" value="AAA_21"/>
    <property type="match status" value="1"/>
</dbReference>
<dbReference type="Gene3D" id="3.40.50.300">
    <property type="entry name" value="P-loop containing nucleotide triphosphate hydrolases"/>
    <property type="match status" value="2"/>
</dbReference>
<dbReference type="STRING" id="880071.Fleli_1170"/>
<proteinExistence type="predicted"/>
<dbReference type="AlphaFoldDB" id="I4AI23"/>
<dbReference type="RefSeq" id="WP_014797065.1">
    <property type="nucleotide sequence ID" value="NC_018018.1"/>
</dbReference>
<dbReference type="Pfam" id="PF13476">
    <property type="entry name" value="AAA_23"/>
    <property type="match status" value="1"/>
</dbReference>
<dbReference type="InterPro" id="IPR003959">
    <property type="entry name" value="ATPase_AAA_core"/>
</dbReference>
<feature type="domain" description="Rad50/SbcC-type AAA" evidence="2">
    <location>
        <begin position="307"/>
        <end position="394"/>
    </location>
</feature>
<gene>
    <name evidence="3" type="ordered locus">Fleli_1170</name>
</gene>
<dbReference type="eggNOG" id="COG3950">
    <property type="taxonomic scope" value="Bacteria"/>
</dbReference>
<dbReference type="KEGG" id="fli:Fleli_1170"/>
<organism evidence="3 4">
    <name type="scientific">Bernardetia litoralis (strain ATCC 23117 / DSM 6794 / NBRC 15988 / NCIMB 1366 / Fx l1 / Sio-4)</name>
    <name type="common">Flexibacter litoralis</name>
    <dbReference type="NCBI Taxonomy" id="880071"/>
    <lineage>
        <taxon>Bacteria</taxon>
        <taxon>Pseudomonadati</taxon>
        <taxon>Bacteroidota</taxon>
        <taxon>Cytophagia</taxon>
        <taxon>Cytophagales</taxon>
        <taxon>Bernardetiaceae</taxon>
        <taxon>Bernardetia</taxon>
    </lineage>
</organism>
<dbReference type="PANTHER" id="PTHR43581">
    <property type="entry name" value="ATP/GTP PHOSPHATASE"/>
    <property type="match status" value="1"/>
</dbReference>
<dbReference type="GO" id="GO:0016887">
    <property type="term" value="F:ATP hydrolysis activity"/>
    <property type="evidence" value="ECO:0007669"/>
    <property type="project" value="InterPro"/>
</dbReference>
<dbReference type="OrthoDB" id="9805802at2"/>
<dbReference type="GO" id="GO:0005524">
    <property type="term" value="F:ATP binding"/>
    <property type="evidence" value="ECO:0007669"/>
    <property type="project" value="InterPro"/>
</dbReference>
<name>I4AI23_BERLS</name>
<dbReference type="SUPFAM" id="SSF52540">
    <property type="entry name" value="P-loop containing nucleoside triphosphate hydrolases"/>
    <property type="match status" value="1"/>
</dbReference>
<dbReference type="Proteomes" id="UP000006054">
    <property type="component" value="Chromosome"/>
</dbReference>
<dbReference type="EMBL" id="CP003345">
    <property type="protein sequence ID" value="AFM03608.1"/>
    <property type="molecule type" value="Genomic_DNA"/>
</dbReference>
<evidence type="ECO:0000259" key="1">
    <source>
        <dbReference type="Pfam" id="PF13304"/>
    </source>
</evidence>
<protein>
    <submittedName>
        <fullName evidence="3">Uncharacterized protein</fullName>
    </submittedName>
</protein>
<reference evidence="4" key="1">
    <citation type="submission" date="2012-06" db="EMBL/GenBank/DDBJ databases">
        <title>The complete genome of Flexibacter litoralis DSM 6794.</title>
        <authorList>
            <person name="Lucas S."/>
            <person name="Copeland A."/>
            <person name="Lapidus A."/>
            <person name="Glavina del Rio T."/>
            <person name="Dalin E."/>
            <person name="Tice H."/>
            <person name="Bruce D."/>
            <person name="Goodwin L."/>
            <person name="Pitluck S."/>
            <person name="Peters L."/>
            <person name="Ovchinnikova G."/>
            <person name="Lu M."/>
            <person name="Kyrpides N."/>
            <person name="Mavromatis K."/>
            <person name="Ivanova N."/>
            <person name="Brettin T."/>
            <person name="Detter J.C."/>
            <person name="Han C."/>
            <person name="Larimer F."/>
            <person name="Land M."/>
            <person name="Hauser L."/>
            <person name="Markowitz V."/>
            <person name="Cheng J.-F."/>
            <person name="Hugenholtz P."/>
            <person name="Woyke T."/>
            <person name="Wu D."/>
            <person name="Spring S."/>
            <person name="Lang E."/>
            <person name="Kopitz M."/>
            <person name="Brambilla E."/>
            <person name="Klenk H.-P."/>
            <person name="Eisen J.A."/>
        </authorList>
    </citation>
    <scope>NUCLEOTIDE SEQUENCE [LARGE SCALE GENOMIC DNA]</scope>
    <source>
        <strain evidence="4">ATCC 23117 / DSM 6794 / NBRC 15988 / NCIMB 1366 / Sio-4</strain>
    </source>
</reference>
<sequence>MISVRKNPNEVPAILKSPETEQVIQTLLEIGKFVGYPRLDILMHEEVLGKLLEIHYNKCAFCEAGISIEESTAFLTHYRSPELYYWLIYEWTNLLPVCEECKLYEDSQFPIMNKHKRVKTPPEDRNLWRADSDIHLAEEPLIINPELDIPEKYLAIDRDGNFQAIKRNLRATSTITAYKINMGSSAVARHRIIREVTQNIYQAATNLLKETVRYPTPLPILQKYFEPVLTELNAMAAQRTPHSMLGKNMIFNFEYFFIEECEDFEIMRVLEQCQVHFIETITPFLNIDFPEEQKANEDNTLILESMFIKNIRCFDKISIDLPHIHTKENITLIVGTNGTGKSTILQLIALGLSNIPKPPINYGWKNMVHGNKKTGHLVLRLQGFGEEVNIKFKIDKDGVMNTGSHRRYFEMIRENLLILGYSTGKKGLKNYDFQHRTFAPVASLFGENGFLKSEDDHSTYFYIENNIEPIQKIVNRLLAPSSKITESQYNEKLEQGLLGLNKDGDFIFQTSTGEALISAMSDGFQTVFNWILDLCVRAIQHPFDLEHPESIQAIVLIDEIDVHLSPNLQRTLIPRLAEVFPNTQFLIGTQSPFMIQSMTANNVIALEWEDERIITHPFLMDGIPWAWTISEILARLLGNVTEISPIMDDYLTELSQAIGKNDKLYAEQLYLKIKNALPKLSPYHEYLEIIAKDFFTITNKK</sequence>
<dbReference type="HOGENOM" id="CLU_393174_0_0_10"/>
<dbReference type="InterPro" id="IPR038729">
    <property type="entry name" value="Rad50/SbcC_AAA"/>
</dbReference>
<evidence type="ECO:0000313" key="3">
    <source>
        <dbReference type="EMBL" id="AFM03608.1"/>
    </source>
</evidence>
<dbReference type="InterPro" id="IPR027417">
    <property type="entry name" value="P-loop_NTPase"/>
</dbReference>
<dbReference type="PANTHER" id="PTHR43581:SF4">
    <property type="entry name" value="ATP_GTP PHOSPHATASE"/>
    <property type="match status" value="1"/>
</dbReference>
<dbReference type="InterPro" id="IPR051396">
    <property type="entry name" value="Bact_Antivir_Def_Nuclease"/>
</dbReference>
<evidence type="ECO:0000259" key="2">
    <source>
        <dbReference type="Pfam" id="PF13476"/>
    </source>
</evidence>
<accession>I4AI23</accession>
<evidence type="ECO:0000313" key="4">
    <source>
        <dbReference type="Proteomes" id="UP000006054"/>
    </source>
</evidence>